<evidence type="ECO:0000256" key="4">
    <source>
        <dbReference type="ARBA" id="ARBA00022723"/>
    </source>
</evidence>
<evidence type="ECO:0000313" key="13">
    <source>
        <dbReference type="Proteomes" id="UP000189369"/>
    </source>
</evidence>
<dbReference type="Pfam" id="PF00034">
    <property type="entry name" value="Cytochrom_C"/>
    <property type="match status" value="2"/>
</dbReference>
<keyword evidence="6" id="KW-0249">Electron transport</keyword>
<dbReference type="InterPro" id="IPR009056">
    <property type="entry name" value="Cyt_c-like_dom"/>
</dbReference>
<evidence type="ECO:0000256" key="5">
    <source>
        <dbReference type="ARBA" id="ARBA00022764"/>
    </source>
</evidence>
<feature type="domain" description="Cytochrome c" evidence="11">
    <location>
        <begin position="129"/>
        <end position="219"/>
    </location>
</feature>
<feature type="domain" description="Cytochrome c" evidence="11">
    <location>
        <begin position="35"/>
        <end position="117"/>
    </location>
</feature>
<keyword evidence="4 9" id="KW-0479">Metal-binding</keyword>
<feature type="binding site" description="axial binding residue" evidence="9">
    <location>
        <position position="154"/>
    </location>
    <ligand>
        <name>heme c</name>
        <dbReference type="ChEBI" id="CHEBI:61717"/>
        <label>2</label>
    </ligand>
    <ligandPart>
        <name>Fe</name>
        <dbReference type="ChEBI" id="CHEBI:18248"/>
    </ligandPart>
</feature>
<comment type="PTM">
    <text evidence="8">Binds 2 heme c groups covalently per subunit.</text>
</comment>
<feature type="binding site" description="axial binding residue" evidence="9">
    <location>
        <position position="51"/>
    </location>
    <ligand>
        <name>heme c</name>
        <dbReference type="ChEBI" id="CHEBI:61717"/>
        <label>1</label>
    </ligand>
    <ligandPart>
        <name>Fe</name>
        <dbReference type="ChEBI" id="CHEBI:18248"/>
    </ligandPart>
</feature>
<dbReference type="OrthoDB" id="9773456at2"/>
<dbReference type="PROSITE" id="PS51007">
    <property type="entry name" value="CYTC"/>
    <property type="match status" value="2"/>
</dbReference>
<dbReference type="GO" id="GO:0009055">
    <property type="term" value="F:electron transfer activity"/>
    <property type="evidence" value="ECO:0007669"/>
    <property type="project" value="InterPro"/>
</dbReference>
<evidence type="ECO:0000256" key="8">
    <source>
        <dbReference type="PIRSR" id="PIRSR000005-1"/>
    </source>
</evidence>
<dbReference type="EMBL" id="CP019697">
    <property type="protein sequence ID" value="AQS50940.1"/>
    <property type="molecule type" value="Genomic_DNA"/>
</dbReference>
<evidence type="ECO:0000256" key="3">
    <source>
        <dbReference type="ARBA" id="ARBA00022617"/>
    </source>
</evidence>
<accession>A0A1U9JYS1</accession>
<keyword evidence="5" id="KW-0574">Periplasm</keyword>
<organism evidence="12 13">
    <name type="scientific">Paenalcaligenes hominis</name>
    <dbReference type="NCBI Taxonomy" id="643674"/>
    <lineage>
        <taxon>Bacteria</taxon>
        <taxon>Pseudomonadati</taxon>
        <taxon>Pseudomonadota</taxon>
        <taxon>Betaproteobacteria</taxon>
        <taxon>Burkholderiales</taxon>
        <taxon>Alcaligenaceae</taxon>
        <taxon>Paenalcaligenes</taxon>
    </lineage>
</organism>
<feature type="binding site" description="covalent" evidence="8">
    <location>
        <position position="150"/>
    </location>
    <ligand>
        <name>heme c</name>
        <dbReference type="ChEBI" id="CHEBI:61717"/>
        <label>2</label>
    </ligand>
</feature>
<dbReference type="GO" id="GO:0042597">
    <property type="term" value="C:periplasmic space"/>
    <property type="evidence" value="ECO:0007669"/>
    <property type="project" value="UniProtKB-SubCell"/>
</dbReference>
<reference evidence="12 13" key="1">
    <citation type="submission" date="2017-01" db="EMBL/GenBank/DDBJ databases">
        <title>Complete Genome Sequence of Paenalcaligenes hominis, Isolated from a paraplegic Patient with neurogenic bladder.</title>
        <authorList>
            <person name="Mukhopadhyay R."/>
            <person name="Joaquin J."/>
            <person name="Hogue R."/>
            <person name="Kilaru A."/>
            <person name="Jospin G."/>
            <person name="Mars K."/>
            <person name="Eisen J.A."/>
            <person name="Chaturvedi V."/>
        </authorList>
    </citation>
    <scope>NUCLEOTIDE SEQUENCE [LARGE SCALE GENOMIC DNA]</scope>
    <source>
        <strain evidence="12 13">15S00501</strain>
    </source>
</reference>
<name>A0A1U9JYS1_9BURK</name>
<feature type="binding site" description="axial binding residue" evidence="9">
    <location>
        <position position="94"/>
    </location>
    <ligand>
        <name>heme c</name>
        <dbReference type="ChEBI" id="CHEBI:61717"/>
        <label>1</label>
    </ligand>
    <ligandPart>
        <name>Fe</name>
        <dbReference type="ChEBI" id="CHEBI:18248"/>
    </ligandPart>
</feature>
<dbReference type="InterPro" id="IPR036909">
    <property type="entry name" value="Cyt_c-like_dom_sf"/>
</dbReference>
<dbReference type="GO" id="GO:0005506">
    <property type="term" value="F:iron ion binding"/>
    <property type="evidence" value="ECO:0007669"/>
    <property type="project" value="InterPro"/>
</dbReference>
<dbReference type="SUPFAM" id="SSF46626">
    <property type="entry name" value="Cytochrome c"/>
    <property type="match status" value="2"/>
</dbReference>
<gene>
    <name evidence="12" type="ORF">PAEH1_04005</name>
</gene>
<evidence type="ECO:0000313" key="12">
    <source>
        <dbReference type="EMBL" id="AQS50940.1"/>
    </source>
</evidence>
<evidence type="ECO:0000256" key="1">
    <source>
        <dbReference type="ARBA" id="ARBA00004418"/>
    </source>
</evidence>
<feature type="binding site" description="axial binding residue" evidence="9">
    <location>
        <position position="196"/>
    </location>
    <ligand>
        <name>heme c</name>
        <dbReference type="ChEBI" id="CHEBI:61717"/>
        <label>2</label>
    </ligand>
    <ligandPart>
        <name>Fe</name>
        <dbReference type="ChEBI" id="CHEBI:18248"/>
    </ligandPart>
</feature>
<dbReference type="PIRSF" id="PIRSF000005">
    <property type="entry name" value="Cytochrome_c4"/>
    <property type="match status" value="1"/>
</dbReference>
<keyword evidence="3 8" id="KW-0349">Heme</keyword>
<feature type="binding site" description="covalent" evidence="8">
    <location>
        <position position="47"/>
    </location>
    <ligand>
        <name>heme c</name>
        <dbReference type="ChEBI" id="CHEBI:61717"/>
        <label>1</label>
    </ligand>
</feature>
<dbReference type="PANTHER" id="PTHR33751:SF9">
    <property type="entry name" value="CYTOCHROME C4"/>
    <property type="match status" value="1"/>
</dbReference>
<feature type="signal peptide" evidence="10">
    <location>
        <begin position="1"/>
        <end position="29"/>
    </location>
</feature>
<evidence type="ECO:0000259" key="11">
    <source>
        <dbReference type="PROSITE" id="PS51007"/>
    </source>
</evidence>
<dbReference type="KEGG" id="phn:PAEH1_04005"/>
<evidence type="ECO:0000256" key="2">
    <source>
        <dbReference type="ARBA" id="ARBA00022448"/>
    </source>
</evidence>
<feature type="binding site" description="covalent" evidence="8">
    <location>
        <position position="50"/>
    </location>
    <ligand>
        <name>heme c</name>
        <dbReference type="ChEBI" id="CHEBI:61717"/>
        <label>1</label>
    </ligand>
</feature>
<keyword evidence="2" id="KW-0813">Transport</keyword>
<dbReference type="InterPro" id="IPR050597">
    <property type="entry name" value="Cytochrome_c_Oxidase_Subunit"/>
</dbReference>
<evidence type="ECO:0000256" key="6">
    <source>
        <dbReference type="ARBA" id="ARBA00022982"/>
    </source>
</evidence>
<dbReference type="GO" id="GO:0020037">
    <property type="term" value="F:heme binding"/>
    <property type="evidence" value="ECO:0007669"/>
    <property type="project" value="InterPro"/>
</dbReference>
<dbReference type="STRING" id="643674.PAEH1_04005"/>
<dbReference type="InterPro" id="IPR024167">
    <property type="entry name" value="Cytochrome_c4-like"/>
</dbReference>
<sequence>MTRNKFSRLPFVSMLAAVGLSAAMSPAVAEGLDAEAIERGKASSTTCVACHQADGSGMNIPGGESWPRLTGLDRDYIVAQLKAFKDGSRNNASMLAFANMLNDEQMVDVASYYASLPVKANTPPAVDEAVLSHGEKLATHGDWSRYIVACTTCHGAGNQGNGSVFPALAGQHPGYIAQQIKAWQDGTRKNDPQELMATIAKRMDENDIAAVSAWLAAQPAKGQE</sequence>
<feature type="binding site" description="covalent" evidence="8">
    <location>
        <position position="153"/>
    </location>
    <ligand>
        <name>heme c</name>
        <dbReference type="ChEBI" id="CHEBI:61717"/>
        <label>2</label>
    </ligand>
</feature>
<dbReference type="AlphaFoldDB" id="A0A1U9JYS1"/>
<evidence type="ECO:0000256" key="10">
    <source>
        <dbReference type="SAM" id="SignalP"/>
    </source>
</evidence>
<keyword evidence="7 9" id="KW-0408">Iron</keyword>
<dbReference type="PANTHER" id="PTHR33751">
    <property type="entry name" value="CBB3-TYPE CYTOCHROME C OXIDASE SUBUNIT FIXP"/>
    <property type="match status" value="1"/>
</dbReference>
<feature type="chain" id="PRO_5012752966" evidence="10">
    <location>
        <begin position="30"/>
        <end position="224"/>
    </location>
</feature>
<comment type="subcellular location">
    <subcellularLocation>
        <location evidence="1">Periplasm</location>
    </subcellularLocation>
</comment>
<proteinExistence type="predicted"/>
<evidence type="ECO:0000256" key="7">
    <source>
        <dbReference type="ARBA" id="ARBA00023004"/>
    </source>
</evidence>
<dbReference type="Gene3D" id="1.10.760.10">
    <property type="entry name" value="Cytochrome c-like domain"/>
    <property type="match status" value="2"/>
</dbReference>
<dbReference type="Proteomes" id="UP000189369">
    <property type="component" value="Chromosome"/>
</dbReference>
<evidence type="ECO:0000256" key="9">
    <source>
        <dbReference type="PIRSR" id="PIRSR000005-2"/>
    </source>
</evidence>
<keyword evidence="10" id="KW-0732">Signal</keyword>
<protein>
    <submittedName>
        <fullName evidence="12">Cytochrome c4</fullName>
    </submittedName>
</protein>